<dbReference type="GO" id="GO:0003676">
    <property type="term" value="F:nucleic acid binding"/>
    <property type="evidence" value="ECO:0007669"/>
    <property type="project" value="InterPro"/>
</dbReference>
<gene>
    <name evidence="1" type="ORF">ANCDUO_02564</name>
</gene>
<dbReference type="AlphaFoldDB" id="A0A0C2H021"/>
<protein>
    <submittedName>
        <fullName evidence="1">Uncharacterized protein</fullName>
    </submittedName>
</protein>
<accession>A0A0C2H021</accession>
<reference evidence="1 2" key="1">
    <citation type="submission" date="2013-12" db="EMBL/GenBank/DDBJ databases">
        <title>Draft genome of the parsitic nematode Ancylostoma duodenale.</title>
        <authorList>
            <person name="Mitreva M."/>
        </authorList>
    </citation>
    <scope>NUCLEOTIDE SEQUENCE [LARGE SCALE GENOMIC DNA]</scope>
    <source>
        <strain evidence="1 2">Zhejiang</strain>
    </source>
</reference>
<sequence length="129" mass="15075">MACPEDLYAAVTWIRGEVSQSPAHIITERIQLIVDFARGRLSRMNDERRNRKRIAFQQNGFHFQQDDFFSQKSEETQEWITGNFLTSSRGPQRPGQWPTNSPDLNTLDYSTWGILKSIACVHPIRWSKY</sequence>
<dbReference type="EMBL" id="KN726836">
    <property type="protein sequence ID" value="KIH67105.1"/>
    <property type="molecule type" value="Genomic_DNA"/>
</dbReference>
<dbReference type="InterPro" id="IPR036397">
    <property type="entry name" value="RNaseH_sf"/>
</dbReference>
<proteinExistence type="predicted"/>
<dbReference type="Proteomes" id="UP000054047">
    <property type="component" value="Unassembled WGS sequence"/>
</dbReference>
<name>A0A0C2H021_9BILA</name>
<evidence type="ECO:0000313" key="1">
    <source>
        <dbReference type="EMBL" id="KIH67105.1"/>
    </source>
</evidence>
<dbReference type="Gene3D" id="3.30.420.10">
    <property type="entry name" value="Ribonuclease H-like superfamily/Ribonuclease H"/>
    <property type="match status" value="1"/>
</dbReference>
<organism evidence="1 2">
    <name type="scientific">Ancylostoma duodenale</name>
    <dbReference type="NCBI Taxonomy" id="51022"/>
    <lineage>
        <taxon>Eukaryota</taxon>
        <taxon>Metazoa</taxon>
        <taxon>Ecdysozoa</taxon>
        <taxon>Nematoda</taxon>
        <taxon>Chromadorea</taxon>
        <taxon>Rhabditida</taxon>
        <taxon>Rhabditina</taxon>
        <taxon>Rhabditomorpha</taxon>
        <taxon>Strongyloidea</taxon>
        <taxon>Ancylostomatidae</taxon>
        <taxon>Ancylostomatinae</taxon>
        <taxon>Ancylostoma</taxon>
    </lineage>
</organism>
<evidence type="ECO:0000313" key="2">
    <source>
        <dbReference type="Proteomes" id="UP000054047"/>
    </source>
</evidence>
<keyword evidence="2" id="KW-1185">Reference proteome</keyword>